<comment type="caution">
    <text evidence="11">The sequence shown here is derived from an EMBL/GenBank/DDBJ whole genome shotgun (WGS) entry which is preliminary data.</text>
</comment>
<dbReference type="Pfam" id="PF08502">
    <property type="entry name" value="LeuA_dimer"/>
    <property type="match status" value="1"/>
</dbReference>
<dbReference type="InterPro" id="IPR013709">
    <property type="entry name" value="2-isopropylmalate_synth_dimer"/>
</dbReference>
<evidence type="ECO:0000256" key="6">
    <source>
        <dbReference type="ARBA" id="ARBA00023304"/>
    </source>
</evidence>
<dbReference type="PROSITE" id="PS50991">
    <property type="entry name" value="PYR_CT"/>
    <property type="match status" value="1"/>
</dbReference>
<gene>
    <name evidence="11" type="ORF">B1R32_107140</name>
</gene>
<keyword evidence="12" id="KW-1185">Reference proteome</keyword>
<dbReference type="PROSITE" id="PS00815">
    <property type="entry name" value="AIPM_HOMOCIT_SYNTH_1"/>
    <property type="match status" value="1"/>
</dbReference>
<comment type="catalytic activity">
    <reaction evidence="7">
        <text>pyruvate + acetyl-CoA + H2O = (3R)-citramalate + CoA + H(+)</text>
        <dbReference type="Rhea" id="RHEA:19045"/>
        <dbReference type="ChEBI" id="CHEBI:15361"/>
        <dbReference type="ChEBI" id="CHEBI:15377"/>
        <dbReference type="ChEBI" id="CHEBI:15378"/>
        <dbReference type="ChEBI" id="CHEBI:30934"/>
        <dbReference type="ChEBI" id="CHEBI:57287"/>
        <dbReference type="ChEBI" id="CHEBI:57288"/>
        <dbReference type="EC" id="2.3.3.21"/>
    </reaction>
</comment>
<dbReference type="Gene3D" id="3.30.160.270">
    <property type="match status" value="1"/>
</dbReference>
<dbReference type="GO" id="GO:0009097">
    <property type="term" value="P:isoleucine biosynthetic process"/>
    <property type="evidence" value="ECO:0007669"/>
    <property type="project" value="UniProtKB-UniRule"/>
</dbReference>
<name>A0A2S8STI7_9BACT</name>
<dbReference type="InterPro" id="IPR000891">
    <property type="entry name" value="PYR_CT"/>
</dbReference>
<dbReference type="Pfam" id="PF22617">
    <property type="entry name" value="HCS_D2"/>
    <property type="match status" value="1"/>
</dbReference>
<feature type="domain" description="Pyruvate carboxyltransferase" evidence="10">
    <location>
        <begin position="5"/>
        <end position="266"/>
    </location>
</feature>
<comment type="similarity">
    <text evidence="2 9">Belongs to the alpha-IPM synthase/homocitrate synthase family.</text>
</comment>
<dbReference type="AlphaFoldDB" id="A0A2S8STI7"/>
<dbReference type="InParanoid" id="A0A2S8STI7"/>
<dbReference type="SUPFAM" id="SSF51569">
    <property type="entry name" value="Aldolase"/>
    <property type="match status" value="1"/>
</dbReference>
<dbReference type="InterPro" id="IPR013785">
    <property type="entry name" value="Aldolase_TIM"/>
</dbReference>
<dbReference type="PANTHER" id="PTHR43538:SF1">
    <property type="entry name" value="(R)-CITRAMALATE SYNTHASE"/>
    <property type="match status" value="1"/>
</dbReference>
<sequence length="522" mass="56726">MSKTIYLYDTALRDGAQAEGISFSVADKLKIARRLDEFGIHFIEGGWPGSNPKDEEFFALAQKETWKNSALCAFSMTRRAGTLSKDDPNLQTIIAANTPVVTLVGKTWDFHVKEALRISLDENLRMVEESVAYVKSHGRRVFFDAEHFFDGYKANPEYALQVLNAAAAGGAEFLVLCDTNGGTMPNFIAEATREMLKIGPQIGIHTHNDCELAVANALSAVEAGATQVQGVINGFGERCGNCNLTSVIANLTLKLGYDSVPIEQVKGLSALSHFVAEVANMAPDDRQPFVGRSCFAHKGGMHVDAVQKAGGAAYEHIDPQSVGNERRILVSEYSGTSNVREVAGDLGVDLPKGSPEAAAILHEVKRLENQGYEFESAEASFHLLVQRALGKEQKLFDLLGARVINELRPGLEEWITEATLKIRAGERIFHTVAEGDGPIHALDKALRLALQTAYPALEGIRLTDFKVRVVNTAEGTAARVRVLIESADDHSSWSTVGVSTNVIEASWLALTEALEYGLTRTT</sequence>
<dbReference type="Pfam" id="PF00682">
    <property type="entry name" value="HMGL-like"/>
    <property type="match status" value="1"/>
</dbReference>
<keyword evidence="3" id="KW-0028">Amino-acid biosynthesis</keyword>
<dbReference type="EMBL" id="NIGF01000007">
    <property type="protein sequence ID" value="PQV64115.1"/>
    <property type="molecule type" value="Genomic_DNA"/>
</dbReference>
<evidence type="ECO:0000313" key="12">
    <source>
        <dbReference type="Proteomes" id="UP000237684"/>
    </source>
</evidence>
<dbReference type="FunCoup" id="A0A2S8STI7">
    <property type="interactions" value="330"/>
</dbReference>
<dbReference type="Gene3D" id="3.20.20.70">
    <property type="entry name" value="Aldolase class I"/>
    <property type="match status" value="1"/>
</dbReference>
<evidence type="ECO:0000256" key="2">
    <source>
        <dbReference type="ARBA" id="ARBA00006154"/>
    </source>
</evidence>
<dbReference type="Proteomes" id="UP000237684">
    <property type="component" value="Unassembled WGS sequence"/>
</dbReference>
<dbReference type="CDD" id="cd07941">
    <property type="entry name" value="DRE_TIM_LeuA3"/>
    <property type="match status" value="1"/>
</dbReference>
<evidence type="ECO:0000256" key="9">
    <source>
        <dbReference type="RuleBase" id="RU003523"/>
    </source>
</evidence>
<dbReference type="GO" id="GO:0009098">
    <property type="term" value="P:L-leucine biosynthetic process"/>
    <property type="evidence" value="ECO:0007669"/>
    <property type="project" value="InterPro"/>
</dbReference>
<keyword evidence="4" id="KW-0412">Isoleucine biosynthesis</keyword>
<dbReference type="InterPro" id="IPR054691">
    <property type="entry name" value="LeuA/HCS_post-cat"/>
</dbReference>
<keyword evidence="6" id="KW-0100">Branched-chain amino acid biosynthesis</keyword>
<dbReference type="InterPro" id="IPR002034">
    <property type="entry name" value="AIPM/Hcit_synth_CS"/>
</dbReference>
<dbReference type="OrthoDB" id="9804858at2"/>
<evidence type="ECO:0000256" key="3">
    <source>
        <dbReference type="ARBA" id="ARBA00022605"/>
    </source>
</evidence>
<comment type="pathway">
    <text evidence="1">Amino-acid biosynthesis; L-isoleucine biosynthesis; 2-oxobutanoate from pyruvate: step 1/3.</text>
</comment>
<reference evidence="11 12" key="1">
    <citation type="journal article" date="2018" name="Syst. Appl. Microbiol.">
        <title>Abditibacterium utsteinense sp. nov., the first cultivated member of candidate phylum FBP, isolated from ice-free Antarctic soil samples.</title>
        <authorList>
            <person name="Tahon G."/>
            <person name="Tytgat B."/>
            <person name="Lebbe L."/>
            <person name="Carlier A."/>
            <person name="Willems A."/>
        </authorList>
    </citation>
    <scope>NUCLEOTIDE SEQUENCE [LARGE SCALE GENOMIC DNA]</scope>
    <source>
        <strain evidence="11 12">LMG 29911</strain>
    </source>
</reference>
<protein>
    <recommendedName>
        <fullName evidence="8">Citramalate synthase</fullName>
        <ecNumber evidence="8">2.3.3.21</ecNumber>
    </recommendedName>
</protein>
<dbReference type="Gene3D" id="1.10.238.260">
    <property type="match status" value="1"/>
</dbReference>
<dbReference type="EC" id="2.3.3.21" evidence="8"/>
<organism evidence="11 12">
    <name type="scientific">Abditibacterium utsteinense</name>
    <dbReference type="NCBI Taxonomy" id="1960156"/>
    <lineage>
        <taxon>Bacteria</taxon>
        <taxon>Pseudomonadati</taxon>
        <taxon>Abditibacteriota</taxon>
        <taxon>Abditibacteriia</taxon>
        <taxon>Abditibacteriales</taxon>
        <taxon>Abditibacteriaceae</taxon>
        <taxon>Abditibacterium</taxon>
    </lineage>
</organism>
<dbReference type="SMART" id="SM00917">
    <property type="entry name" value="LeuA_dimer"/>
    <property type="match status" value="1"/>
</dbReference>
<evidence type="ECO:0000256" key="8">
    <source>
        <dbReference type="NCBIfam" id="TIGR00977"/>
    </source>
</evidence>
<dbReference type="PANTHER" id="PTHR43538">
    <property type="entry name" value="ALPHA-IPM SYNTHASE/HOMOCITRATE SYNTHASE"/>
    <property type="match status" value="1"/>
</dbReference>
<evidence type="ECO:0000256" key="7">
    <source>
        <dbReference type="ARBA" id="ARBA00048263"/>
    </source>
</evidence>
<keyword evidence="5 9" id="KW-0808">Transferase</keyword>
<dbReference type="InterPro" id="IPR005675">
    <property type="entry name" value="Citramal_synthase"/>
</dbReference>
<evidence type="ECO:0000256" key="5">
    <source>
        <dbReference type="ARBA" id="ARBA00022679"/>
    </source>
</evidence>
<dbReference type="RefSeq" id="WP_105483579.1">
    <property type="nucleotide sequence ID" value="NZ_NIGF01000007.1"/>
</dbReference>
<evidence type="ECO:0000313" key="11">
    <source>
        <dbReference type="EMBL" id="PQV64115.1"/>
    </source>
</evidence>
<accession>A0A2S8STI7</accession>
<dbReference type="SUPFAM" id="SSF110921">
    <property type="entry name" value="2-isopropylmalate synthase LeuA, allosteric (dimerisation) domain"/>
    <property type="match status" value="1"/>
</dbReference>
<evidence type="ECO:0000256" key="1">
    <source>
        <dbReference type="ARBA" id="ARBA00004743"/>
    </source>
</evidence>
<dbReference type="GO" id="GO:0043714">
    <property type="term" value="F:(R)-citramalate synthase activity"/>
    <property type="evidence" value="ECO:0007669"/>
    <property type="project" value="UniProtKB-UniRule"/>
</dbReference>
<proteinExistence type="inferred from homology"/>
<dbReference type="GO" id="GO:0003852">
    <property type="term" value="F:2-isopropylmalate synthase activity"/>
    <property type="evidence" value="ECO:0007669"/>
    <property type="project" value="InterPro"/>
</dbReference>
<dbReference type="UniPathway" id="UPA00047">
    <property type="reaction ID" value="UER00066"/>
</dbReference>
<dbReference type="InterPro" id="IPR036230">
    <property type="entry name" value="LeuA_allosteric_dom_sf"/>
</dbReference>
<evidence type="ECO:0000256" key="4">
    <source>
        <dbReference type="ARBA" id="ARBA00022624"/>
    </source>
</evidence>
<dbReference type="NCBIfam" id="TIGR00977">
    <property type="entry name" value="citramal_synth"/>
    <property type="match status" value="1"/>
</dbReference>
<evidence type="ECO:0000259" key="10">
    <source>
        <dbReference type="PROSITE" id="PS50991"/>
    </source>
</evidence>